<gene>
    <name evidence="6" type="ORF">Ciccas_002607</name>
</gene>
<dbReference type="InterPro" id="IPR001680">
    <property type="entry name" value="WD40_rpt"/>
</dbReference>
<evidence type="ECO:0000256" key="2">
    <source>
        <dbReference type="ARBA" id="ARBA00022737"/>
    </source>
</evidence>
<dbReference type="InterPro" id="IPR015943">
    <property type="entry name" value="WD40/YVTN_repeat-like_dom_sf"/>
</dbReference>
<dbReference type="Pfam" id="PF00400">
    <property type="entry name" value="WD40"/>
    <property type="match status" value="2"/>
</dbReference>
<sequence>MKLGSLEFHTAGIRDLKFVANECKNARHLISASSDNSIAIWKRINSHGDGGFFWECARQMTRHKKLVSSISLHPSRRVLVSVSEDKTLRLWNLLHGRQAFATALKDAETVEFSPLGGHIMLQYPNKLSIVSLASYSKSDGSVLVSHDTSAITANSRIIAETEDHIYVALGCGKSVSFMRVAKKIGSNCEEIGSIIVPGKRVKCLDSLTLSDCKNKILFCFSSTESEISYIRGYLLNLDQKLDVTNSNSMKLQFTYDLPNARITKLRVSWRNKALETEEAHEVENDQVKLDESELESSAEEESDLENYSTASNE</sequence>
<keyword evidence="2" id="KW-0677">Repeat</keyword>
<keyword evidence="1 4" id="KW-0853">WD repeat</keyword>
<feature type="compositionally biased region" description="Basic and acidic residues" evidence="5">
    <location>
        <begin position="278"/>
        <end position="291"/>
    </location>
</feature>
<evidence type="ECO:0000313" key="7">
    <source>
        <dbReference type="Proteomes" id="UP001626550"/>
    </source>
</evidence>
<accession>A0ABD2QGS5</accession>
<comment type="function">
    <text evidence="3">Negatively regulates the PAK1 kinase. PAK1 is a member of the PAK kinase family, which has been shown to play a positive role in the regulation of signaling pathways involving MAPK8 and RELA. PAK1 exists as an inactive homodimer, which is activated by binding of small GTPases such as CDC42 to an N-terminal regulatory domain. PAK1IP1 also binds to the N-terminus of PAK1, and inhibits the specific activation of PAK1 by CDC42. May be involved in ribosomal large subunit assembly.</text>
</comment>
<keyword evidence="7" id="KW-1185">Reference proteome</keyword>
<evidence type="ECO:0000256" key="1">
    <source>
        <dbReference type="ARBA" id="ARBA00022574"/>
    </source>
</evidence>
<comment type="caution">
    <text evidence="6">The sequence shown here is derived from an EMBL/GenBank/DDBJ whole genome shotgun (WGS) entry which is preliminary data.</text>
</comment>
<evidence type="ECO:0000313" key="6">
    <source>
        <dbReference type="EMBL" id="KAL3318728.1"/>
    </source>
</evidence>
<evidence type="ECO:0000256" key="4">
    <source>
        <dbReference type="PROSITE-ProRule" id="PRU00221"/>
    </source>
</evidence>
<dbReference type="PANTHER" id="PTHR44675">
    <property type="entry name" value="PAK1 INTERACTING PROTEIN 1"/>
    <property type="match status" value="1"/>
</dbReference>
<reference evidence="6 7" key="1">
    <citation type="submission" date="2024-11" db="EMBL/GenBank/DDBJ databases">
        <title>Adaptive evolution of stress response genes in parasites aligns with host niche diversity.</title>
        <authorList>
            <person name="Hahn C."/>
            <person name="Resl P."/>
        </authorList>
    </citation>
    <scope>NUCLEOTIDE SEQUENCE [LARGE SCALE GENOMIC DNA]</scope>
    <source>
        <strain evidence="6">EGGRZ-B1_66</strain>
        <tissue evidence="6">Body</tissue>
    </source>
</reference>
<feature type="compositionally biased region" description="Acidic residues" evidence="5">
    <location>
        <begin position="292"/>
        <end position="304"/>
    </location>
</feature>
<organism evidence="6 7">
    <name type="scientific">Cichlidogyrus casuarinus</name>
    <dbReference type="NCBI Taxonomy" id="1844966"/>
    <lineage>
        <taxon>Eukaryota</taxon>
        <taxon>Metazoa</taxon>
        <taxon>Spiralia</taxon>
        <taxon>Lophotrochozoa</taxon>
        <taxon>Platyhelminthes</taxon>
        <taxon>Monogenea</taxon>
        <taxon>Monopisthocotylea</taxon>
        <taxon>Dactylogyridea</taxon>
        <taxon>Ancyrocephalidae</taxon>
        <taxon>Cichlidogyrus</taxon>
    </lineage>
</organism>
<dbReference type="SUPFAM" id="SSF50978">
    <property type="entry name" value="WD40 repeat-like"/>
    <property type="match status" value="1"/>
</dbReference>
<feature type="repeat" description="WD" evidence="4">
    <location>
        <begin position="60"/>
        <end position="101"/>
    </location>
</feature>
<dbReference type="PROSITE" id="PS50294">
    <property type="entry name" value="WD_REPEATS_REGION"/>
    <property type="match status" value="1"/>
</dbReference>
<dbReference type="InterPro" id="IPR036322">
    <property type="entry name" value="WD40_repeat_dom_sf"/>
</dbReference>
<evidence type="ECO:0000256" key="5">
    <source>
        <dbReference type="SAM" id="MobiDB-lite"/>
    </source>
</evidence>
<evidence type="ECO:0000256" key="3">
    <source>
        <dbReference type="ARBA" id="ARBA00045213"/>
    </source>
</evidence>
<dbReference type="EMBL" id="JBJKFK010000210">
    <property type="protein sequence ID" value="KAL3318728.1"/>
    <property type="molecule type" value="Genomic_DNA"/>
</dbReference>
<dbReference type="PROSITE" id="PS00678">
    <property type="entry name" value="WD_REPEATS_1"/>
    <property type="match status" value="1"/>
</dbReference>
<feature type="region of interest" description="Disordered" evidence="5">
    <location>
        <begin position="278"/>
        <end position="313"/>
    </location>
</feature>
<dbReference type="PROSITE" id="PS50082">
    <property type="entry name" value="WD_REPEATS_2"/>
    <property type="match status" value="2"/>
</dbReference>
<feature type="repeat" description="WD" evidence="4">
    <location>
        <begin position="6"/>
        <end position="42"/>
    </location>
</feature>
<dbReference type="InterPro" id="IPR051959">
    <property type="entry name" value="PAK1-Kinase_Regulator"/>
</dbReference>
<name>A0ABD2QGS5_9PLAT</name>
<dbReference type="SMART" id="SM00320">
    <property type="entry name" value="WD40"/>
    <property type="match status" value="2"/>
</dbReference>
<dbReference type="AlphaFoldDB" id="A0ABD2QGS5"/>
<dbReference type="InterPro" id="IPR019775">
    <property type="entry name" value="WD40_repeat_CS"/>
</dbReference>
<dbReference type="Proteomes" id="UP001626550">
    <property type="component" value="Unassembled WGS sequence"/>
</dbReference>
<proteinExistence type="predicted"/>
<dbReference type="Gene3D" id="2.130.10.10">
    <property type="entry name" value="YVTN repeat-like/Quinoprotein amine dehydrogenase"/>
    <property type="match status" value="1"/>
</dbReference>
<dbReference type="PANTHER" id="PTHR44675:SF1">
    <property type="entry name" value="P21-ACTIVATED PROTEIN KINASE-INTERACTING PROTEIN 1"/>
    <property type="match status" value="1"/>
</dbReference>
<protein>
    <submittedName>
        <fullName evidence="6">Uncharacterized protein</fullName>
    </submittedName>
</protein>